<dbReference type="RefSeq" id="WP_256600973.1">
    <property type="nucleotide sequence ID" value="NZ_JANIBJ010000005.1"/>
</dbReference>
<comment type="caution">
    <text evidence="1">The sequence shown here is derived from an EMBL/GenBank/DDBJ whole genome shotgun (WGS) entry which is preliminary data.</text>
</comment>
<proteinExistence type="predicted"/>
<organism evidence="1 2">
    <name type="scientific">Methylomonas subterranea</name>
    <dbReference type="NCBI Taxonomy" id="2952225"/>
    <lineage>
        <taxon>Bacteria</taxon>
        <taxon>Pseudomonadati</taxon>
        <taxon>Pseudomonadota</taxon>
        <taxon>Gammaproteobacteria</taxon>
        <taxon>Methylococcales</taxon>
        <taxon>Methylococcaceae</taxon>
        <taxon>Methylomonas</taxon>
    </lineage>
</organism>
<protein>
    <submittedName>
        <fullName evidence="1">Uncharacterized protein</fullName>
    </submittedName>
</protein>
<keyword evidence="2" id="KW-1185">Reference proteome</keyword>
<name>A0ABT1TCU9_9GAMM</name>
<evidence type="ECO:0000313" key="2">
    <source>
        <dbReference type="Proteomes" id="UP001524499"/>
    </source>
</evidence>
<reference evidence="1 2" key="1">
    <citation type="submission" date="2022-07" db="EMBL/GenBank/DDBJ databases">
        <title>Methylomonas rivi sp. nov., Methylomonas rosea sp. nov., Methylomonas aureus sp. nov. and Methylomonas subterranea sp. nov., four novel methanotrophs isolated from a freshwater creek and the deep terrestrial subsurface.</title>
        <authorList>
            <person name="Abin C."/>
            <person name="Sankaranarayanan K."/>
            <person name="Garner C."/>
            <person name="Sindelar R."/>
            <person name="Kotary K."/>
            <person name="Garner R."/>
            <person name="Barclay S."/>
            <person name="Lawson P."/>
            <person name="Krumholz L."/>
        </authorList>
    </citation>
    <scope>NUCLEOTIDE SEQUENCE [LARGE SCALE GENOMIC DNA]</scope>
    <source>
        <strain evidence="1 2">SURF-2</strain>
    </source>
</reference>
<evidence type="ECO:0000313" key="1">
    <source>
        <dbReference type="EMBL" id="MCQ8103287.1"/>
    </source>
</evidence>
<accession>A0ABT1TCU9</accession>
<gene>
    <name evidence="1" type="ORF">NP590_04135</name>
</gene>
<dbReference type="Proteomes" id="UP001524499">
    <property type="component" value="Unassembled WGS sequence"/>
</dbReference>
<sequence length="106" mass="12335">MSTVHIEIKQATVRRFEVGKSYDNADPFNLITTLDFIGRGEVQMGGDLAFPDAPITRADLRELKRQLIEDHKVKRLYCWRTKGHKPPYPGRAIREDGNLVYWEMVF</sequence>
<dbReference type="EMBL" id="JANIBJ010000005">
    <property type="protein sequence ID" value="MCQ8103287.1"/>
    <property type="molecule type" value="Genomic_DNA"/>
</dbReference>